<sequence>MVRPAISTPYPLPREREAGADDKSPKTNFSRIDWSKERTPVAIIHDDVAPPALREFQLNDALLSQREIQIDEGGALAHPAEPEGYNMTTPIAGLTIYGDEQHWSATLEDDGDHAGNELLPCPICGSTDLELANTHTPSYWVACHNCGAEVPGDLPDGGGSVISSQQDCERLHRTAINSAVARWNTRSTGSKMTKPASFQRVLDELDAIGADTRPDLAPLINAIRAYGNAQYDPLFTAPTPAAQSVGQEAVARIHLFKEKGKWAFAVTDADVARLSLGGNDVYAAPVNGGERETVEVAGALEQRRALAIVKAVRDQHFGTLNPDIPTQASAAFDLACEEIEHRLRTEQWTLEGAPAPLPAADAQQAGGDS</sequence>
<name>A0A5E5P2S9_9BURK</name>
<reference evidence="2 3" key="1">
    <citation type="submission" date="2019-08" db="EMBL/GenBank/DDBJ databases">
        <authorList>
            <person name="Peeters C."/>
        </authorList>
    </citation>
    <scope>NUCLEOTIDE SEQUENCE [LARGE SCALE GENOMIC DNA]</scope>
    <source>
        <strain evidence="2 3">LMG 18089</strain>
    </source>
</reference>
<proteinExistence type="predicted"/>
<dbReference type="RefSeq" id="WP_191624827.1">
    <property type="nucleotide sequence ID" value="NZ_CABPSX010000003.1"/>
</dbReference>
<dbReference type="Proteomes" id="UP000364291">
    <property type="component" value="Unassembled WGS sequence"/>
</dbReference>
<feature type="region of interest" description="Disordered" evidence="1">
    <location>
        <begin position="1"/>
        <end position="29"/>
    </location>
</feature>
<dbReference type="EMBL" id="CABPSX010000003">
    <property type="protein sequence ID" value="VVG70921.1"/>
    <property type="molecule type" value="Genomic_DNA"/>
</dbReference>
<dbReference type="AlphaFoldDB" id="A0A5E5P2S9"/>
<accession>A0A5E5P2S9</accession>
<dbReference type="Pfam" id="PF14354">
    <property type="entry name" value="Lar_restr_allev"/>
    <property type="match status" value="1"/>
</dbReference>
<feature type="compositionally biased region" description="Basic and acidic residues" evidence="1">
    <location>
        <begin position="13"/>
        <end position="25"/>
    </location>
</feature>
<evidence type="ECO:0000313" key="2">
    <source>
        <dbReference type="EMBL" id="VVG70921.1"/>
    </source>
</evidence>
<protein>
    <submittedName>
        <fullName evidence="2">Uncharacterized protein</fullName>
    </submittedName>
</protein>
<evidence type="ECO:0000313" key="3">
    <source>
        <dbReference type="Proteomes" id="UP000364291"/>
    </source>
</evidence>
<organism evidence="2 3">
    <name type="scientific">Pandoraea apista</name>
    <dbReference type="NCBI Taxonomy" id="93218"/>
    <lineage>
        <taxon>Bacteria</taxon>
        <taxon>Pseudomonadati</taxon>
        <taxon>Pseudomonadota</taxon>
        <taxon>Betaproteobacteria</taxon>
        <taxon>Burkholderiales</taxon>
        <taxon>Burkholderiaceae</taxon>
        <taxon>Pandoraea</taxon>
    </lineage>
</organism>
<evidence type="ECO:0000256" key="1">
    <source>
        <dbReference type="SAM" id="MobiDB-lite"/>
    </source>
</evidence>
<gene>
    <name evidence="2" type="ORF">PAP18089_01893</name>
</gene>